<comment type="caution">
    <text evidence="2">The sequence shown here is derived from an EMBL/GenBank/DDBJ whole genome shotgun (WGS) entry which is preliminary data.</text>
</comment>
<sequence length="165" mass="19244">MKSTHVRSNSLGDFSFGENGERQCQFVKISEETEAGGLKLSPTGGTKNEQENKYLRQMLGDIKASLLVEQKIDLPVCEVGSERKYENLEQDIADLRTTLEEEIKKSKELSERLDNMMKRKREIENEERKKIEENWTNDKIINRCSNDWPESHFKITEMQRGNLMD</sequence>
<dbReference type="Proteomes" id="UP001516400">
    <property type="component" value="Unassembled WGS sequence"/>
</dbReference>
<keyword evidence="1" id="KW-0175">Coiled coil</keyword>
<dbReference type="EMBL" id="JABFTP020000103">
    <property type="protein sequence ID" value="KAL3277784.1"/>
    <property type="molecule type" value="Genomic_DNA"/>
</dbReference>
<gene>
    <name evidence="2" type="ORF">HHI36_013126</name>
</gene>
<dbReference type="AlphaFoldDB" id="A0ABD2NGX8"/>
<evidence type="ECO:0000256" key="1">
    <source>
        <dbReference type="SAM" id="Coils"/>
    </source>
</evidence>
<accession>A0ABD2NGX8</accession>
<evidence type="ECO:0000313" key="2">
    <source>
        <dbReference type="EMBL" id="KAL3277784.1"/>
    </source>
</evidence>
<evidence type="ECO:0000313" key="3">
    <source>
        <dbReference type="Proteomes" id="UP001516400"/>
    </source>
</evidence>
<proteinExistence type="predicted"/>
<protein>
    <submittedName>
        <fullName evidence="2">Uncharacterized protein</fullName>
    </submittedName>
</protein>
<reference evidence="2 3" key="1">
    <citation type="journal article" date="2021" name="BMC Biol.">
        <title>Horizontally acquired antibacterial genes associated with adaptive radiation of ladybird beetles.</title>
        <authorList>
            <person name="Li H.S."/>
            <person name="Tang X.F."/>
            <person name="Huang Y.H."/>
            <person name="Xu Z.Y."/>
            <person name="Chen M.L."/>
            <person name="Du X.Y."/>
            <person name="Qiu B.Y."/>
            <person name="Chen P.T."/>
            <person name="Zhang W."/>
            <person name="Slipinski A."/>
            <person name="Escalona H.E."/>
            <person name="Waterhouse R.M."/>
            <person name="Zwick A."/>
            <person name="Pang H."/>
        </authorList>
    </citation>
    <scope>NUCLEOTIDE SEQUENCE [LARGE SCALE GENOMIC DNA]</scope>
    <source>
        <strain evidence="2">SYSU2018</strain>
    </source>
</reference>
<organism evidence="2 3">
    <name type="scientific">Cryptolaemus montrouzieri</name>
    <dbReference type="NCBI Taxonomy" id="559131"/>
    <lineage>
        <taxon>Eukaryota</taxon>
        <taxon>Metazoa</taxon>
        <taxon>Ecdysozoa</taxon>
        <taxon>Arthropoda</taxon>
        <taxon>Hexapoda</taxon>
        <taxon>Insecta</taxon>
        <taxon>Pterygota</taxon>
        <taxon>Neoptera</taxon>
        <taxon>Endopterygota</taxon>
        <taxon>Coleoptera</taxon>
        <taxon>Polyphaga</taxon>
        <taxon>Cucujiformia</taxon>
        <taxon>Coccinelloidea</taxon>
        <taxon>Coccinellidae</taxon>
        <taxon>Scymninae</taxon>
        <taxon>Scymnini</taxon>
        <taxon>Cryptolaemus</taxon>
    </lineage>
</organism>
<keyword evidence="3" id="KW-1185">Reference proteome</keyword>
<name>A0ABD2NGX8_9CUCU</name>
<feature type="coiled-coil region" evidence="1">
    <location>
        <begin position="78"/>
        <end position="133"/>
    </location>
</feature>